<feature type="coiled-coil region" evidence="1">
    <location>
        <begin position="65"/>
        <end position="95"/>
    </location>
</feature>
<evidence type="ECO:0000256" key="1">
    <source>
        <dbReference type="SAM" id="Coils"/>
    </source>
</evidence>
<dbReference type="InterPro" id="IPR052534">
    <property type="entry name" value="Extracell_DNA_Util/SecSys_Comp"/>
</dbReference>
<dbReference type="Pfam" id="PF18222">
    <property type="entry name" value="PilN_bio_d"/>
    <property type="match status" value="1"/>
</dbReference>
<name>A0A431VRP4_9DEIO</name>
<dbReference type="RefSeq" id="WP_126352535.1">
    <property type="nucleotide sequence ID" value="NZ_CP086380.1"/>
</dbReference>
<dbReference type="PANTHER" id="PTHR40278">
    <property type="entry name" value="DNA UTILIZATION PROTEIN HOFN"/>
    <property type="match status" value="1"/>
</dbReference>
<sequence>MVEVNLLPAGQRRQSSGAGQGWLIAAGAAALLSLLTVAGLELYYLSQVNGLKAELEQLNGEITALEPAKREYDELQTEKTELQQVTDVARALRDRKTYWSNDLAAFTAQMPANRNIALTSLEMRPVTQQTADMQQSGVGTGTVSREFAITGTATSQQSVIDLLNAFESNPDFGIVFQGMQREEAENPTSPYTFTANVGVAGEEVAAQTAADGTVAPGAAAAAAPAPAPAATTPAGGTP</sequence>
<evidence type="ECO:0000313" key="6">
    <source>
        <dbReference type="Proteomes" id="UP000277766"/>
    </source>
</evidence>
<dbReference type="EMBL" id="RXPE01000021">
    <property type="protein sequence ID" value="RTR25821.1"/>
    <property type="molecule type" value="Genomic_DNA"/>
</dbReference>
<protein>
    <submittedName>
        <fullName evidence="5">Fimbrial assembly protein</fullName>
    </submittedName>
</protein>
<keyword evidence="3" id="KW-0812">Transmembrane</keyword>
<reference evidence="5 6" key="1">
    <citation type="submission" date="2018-12" db="EMBL/GenBank/DDBJ databases">
        <title>Deinococcus radiophilus ATCC 27603 genome sequencing and assembly.</title>
        <authorList>
            <person name="Maclea K.S."/>
            <person name="Maynard C.R."/>
        </authorList>
    </citation>
    <scope>NUCLEOTIDE SEQUENCE [LARGE SCALE GENOMIC DNA]</scope>
    <source>
        <strain evidence="5 6">ATCC 27603</strain>
    </source>
</reference>
<keyword evidence="6" id="KW-1185">Reference proteome</keyword>
<gene>
    <name evidence="5" type="ORF">EJ104_09720</name>
</gene>
<dbReference type="InterPro" id="IPR040888">
    <property type="entry name" value="PilN_bio_d"/>
</dbReference>
<evidence type="ECO:0000259" key="4">
    <source>
        <dbReference type="Pfam" id="PF18222"/>
    </source>
</evidence>
<dbReference type="Proteomes" id="UP000277766">
    <property type="component" value="Unassembled WGS sequence"/>
</dbReference>
<evidence type="ECO:0000256" key="3">
    <source>
        <dbReference type="SAM" id="Phobius"/>
    </source>
</evidence>
<keyword evidence="3" id="KW-1133">Transmembrane helix</keyword>
<feature type="transmembrane region" description="Helical" evidence="3">
    <location>
        <begin position="21"/>
        <end position="45"/>
    </location>
</feature>
<organism evidence="5 6">
    <name type="scientific">Deinococcus radiophilus</name>
    <dbReference type="NCBI Taxonomy" id="32062"/>
    <lineage>
        <taxon>Bacteria</taxon>
        <taxon>Thermotogati</taxon>
        <taxon>Deinococcota</taxon>
        <taxon>Deinococci</taxon>
        <taxon>Deinococcales</taxon>
        <taxon>Deinococcaceae</taxon>
        <taxon>Deinococcus</taxon>
    </lineage>
</organism>
<dbReference type="AlphaFoldDB" id="A0A431VRP4"/>
<keyword evidence="1" id="KW-0175">Coiled coil</keyword>
<proteinExistence type="predicted"/>
<dbReference type="OrthoDB" id="66063at2"/>
<dbReference type="PANTHER" id="PTHR40278:SF1">
    <property type="entry name" value="DNA UTILIZATION PROTEIN HOFN"/>
    <property type="match status" value="1"/>
</dbReference>
<evidence type="ECO:0000313" key="5">
    <source>
        <dbReference type="EMBL" id="RTR25821.1"/>
    </source>
</evidence>
<accession>A0A431VRP4</accession>
<feature type="region of interest" description="Disordered" evidence="2">
    <location>
        <begin position="210"/>
        <end position="238"/>
    </location>
</feature>
<dbReference type="Gene3D" id="3.30.70.2830">
    <property type="match status" value="1"/>
</dbReference>
<feature type="domain" description="PilN biogenesis protein dimerization" evidence="4">
    <location>
        <begin position="99"/>
        <end position="201"/>
    </location>
</feature>
<evidence type="ECO:0000256" key="2">
    <source>
        <dbReference type="SAM" id="MobiDB-lite"/>
    </source>
</evidence>
<keyword evidence="3" id="KW-0472">Membrane</keyword>
<comment type="caution">
    <text evidence="5">The sequence shown here is derived from an EMBL/GenBank/DDBJ whole genome shotgun (WGS) entry which is preliminary data.</text>
</comment>